<feature type="domain" description="DUF2229" evidence="7">
    <location>
        <begin position="671"/>
        <end position="889"/>
    </location>
</feature>
<evidence type="ECO:0000256" key="4">
    <source>
        <dbReference type="ARBA" id="ARBA00023014"/>
    </source>
</evidence>
<keyword evidence="2" id="KW-0479">Metal-binding</keyword>
<sequence>MDKTLRVGIDIGSTTLKMVILNEQNTIIFQQYVRHFSDITASFQAVAAKAQSILQEKLLSIMFTGSAGMGISKTLGMPFVQEVIASTNAIKHIIPNTSTAIELGGEDAKITYFGNTVEQRMNGVCAGGTGSFIDHMASLLNTDPQGLNDLAKNHSTLYPIASRCGVFAKTDVQALMNEGVAKEDIAASILQAVVNQTISSLSQGRAISGKVAFLGGPLCFLSELRRRFIETLGLKQDQILHPNSSQYFVAIGAALSSNEEPFPYEVLQNKAPKLFGTNLGNENFLQPLFNNKDEYEQFTARHAKNAAKRQRLEDYIGKTYLGIDAGSTTTKVALIGEDGSLLYSYYGSNMGKPLETVIKALKDMYPRMNKDTIIAASAVTGYGEQFIQAALQVDIGEVETVAHLKAAKHFVPDVTFVLDIGGQDMKSFFVRDGIIDSIMLNEACSSGCGSFVENFAQALGLTVKEFSELGIESKKPVDLGSRCTVFMNSKVKQAQKEGAEVSDISAGISTSIVKNALFKVIRLKNTEQLGDKIIVQGGTFYNNTVLRALEQIIGHDVVRPDIAGLMGAFGAALIAQERSAPDSKTTLLSAEELDCFTSNTTNRRCEYCGNHCLITTQRFSNGQEYNAGNRCERGVGNISLNDKLPNLYKYKYQRLFQYKPLAEASAPRGIIGIPRVLNMYEDYPFWFTLFTKLGYRVILSGRSSRQIYELGMDTIPSESICYPAKLVHGHIADLLKKGVRKIFYPCIPYNIKEDMAADNCYNCPIVTSYPENIMANMDALHDKEISFIHPFLPLHNRDRLISRLKQELAAEGVTKQELNAAVDEAYAELEQYKDDVKSKAQAALTYMADNKIKGIVLAGRPYHIDPEINHGLPELIQSYGLVVLSEDAVRDLGVVARPLRVVDQWTYHGRLYAAASFIATHPGLELIQINSFGCGIDAVVMDQVKEILEKHNRIYTVVKLDEINNLGAARIRIRSLLAALTDRKPNSIDKQLAEVAAAREPEFTESMKKRHTIIAPQMSPIHFNFLEVGFQKAGYQLVVAPLPDQTAIDEGLRYVHHDACYPTIIVVGQLLQTLKSGHYDLDNTSVLLAQTGGGCRATNYVAIARKALQDAGMPHIPILSLGGEKQAGFSITVSIIESLIVGTIYGDLLMRVLYRVRPYEKQPGSAQALCDSWTAKCRQDLFIGSTHNFKSNIFGIVRDFDKLEIDEQKIKPRVGLVGEILVKYHPTANNHLIEQLESEGAEVVVPDLLDFFLYCAYDSKVDYDLLSGTFTSKVKGSLFIKAVEFYRRHLRKALAGSTRFAPPLTIDHIANLAEKHLSLGNVTGEGWLLTGEMVELIESGVDNIVCLQPFACLPNHITGKGMFRELRRSYPDANIVAIDYDPGASEVNQLNRIKLMLAVAKAKVEQHGA</sequence>
<dbReference type="Gene3D" id="3.30.420.40">
    <property type="match status" value="4"/>
</dbReference>
<reference evidence="8" key="1">
    <citation type="submission" date="2019-08" db="EMBL/GenBank/DDBJ databases">
        <authorList>
            <person name="Kucharzyk K."/>
            <person name="Murdoch R.W."/>
            <person name="Higgins S."/>
            <person name="Loffler F."/>
        </authorList>
    </citation>
    <scope>NUCLEOTIDE SEQUENCE</scope>
</reference>
<evidence type="ECO:0000256" key="2">
    <source>
        <dbReference type="ARBA" id="ARBA00022723"/>
    </source>
</evidence>
<dbReference type="Pfam" id="PF01869">
    <property type="entry name" value="BcrAD_BadFG"/>
    <property type="match status" value="2"/>
</dbReference>
<dbReference type="InterPro" id="IPR008275">
    <property type="entry name" value="CoA_E_activase_dom"/>
</dbReference>
<dbReference type="GO" id="GO:0051536">
    <property type="term" value="F:iron-sulfur cluster binding"/>
    <property type="evidence" value="ECO:0007669"/>
    <property type="project" value="UniProtKB-KW"/>
</dbReference>
<keyword evidence="5" id="KW-0175">Coiled coil</keyword>
<evidence type="ECO:0000256" key="1">
    <source>
        <dbReference type="ARBA" id="ARBA00001966"/>
    </source>
</evidence>
<dbReference type="InterPro" id="IPR051805">
    <property type="entry name" value="Dehydratase_Activator_Redct"/>
</dbReference>
<dbReference type="CDD" id="cd24035">
    <property type="entry name" value="ASKHA_NBD_O66634-like_rpt2"/>
    <property type="match status" value="1"/>
</dbReference>
<gene>
    <name evidence="8" type="ORF">SDC9_15071</name>
</gene>
<dbReference type="SUPFAM" id="SSF53067">
    <property type="entry name" value="Actin-like ATPase domain"/>
    <property type="match status" value="2"/>
</dbReference>
<evidence type="ECO:0000313" key="8">
    <source>
        <dbReference type="EMBL" id="MPL69333.1"/>
    </source>
</evidence>
<evidence type="ECO:0000259" key="6">
    <source>
        <dbReference type="Pfam" id="PF01869"/>
    </source>
</evidence>
<dbReference type="NCBIfam" id="TIGR00241">
    <property type="entry name" value="CoA_E_activ"/>
    <property type="match status" value="1"/>
</dbReference>
<dbReference type="GO" id="GO:0046872">
    <property type="term" value="F:metal ion binding"/>
    <property type="evidence" value="ECO:0007669"/>
    <property type="project" value="UniProtKB-KW"/>
</dbReference>
<evidence type="ECO:0008006" key="9">
    <source>
        <dbReference type="Google" id="ProtNLM"/>
    </source>
</evidence>
<feature type="domain" description="ATPase BadF/BadG/BcrA/BcrD type" evidence="6">
    <location>
        <begin position="321"/>
        <end position="575"/>
    </location>
</feature>
<dbReference type="PANTHER" id="PTHR32329">
    <property type="entry name" value="BIFUNCTIONAL PROTEIN [INCLUDES 2-HYDROXYACYL-COA DEHYDRATASE (N-TER) AND ITS ACTIVATOR DOMAIN (C_TERM)-RELATED"/>
    <property type="match status" value="1"/>
</dbReference>
<keyword evidence="4" id="KW-0411">Iron-sulfur</keyword>
<protein>
    <recommendedName>
        <fullName evidence="9">CoA-substrate-specific enzyme activase</fullName>
    </recommendedName>
</protein>
<dbReference type="InterPro" id="IPR002731">
    <property type="entry name" value="ATPase_BadF"/>
</dbReference>
<proteinExistence type="predicted"/>
<accession>A0A644TQW8</accession>
<evidence type="ECO:0000256" key="5">
    <source>
        <dbReference type="SAM" id="Coils"/>
    </source>
</evidence>
<evidence type="ECO:0000259" key="7">
    <source>
        <dbReference type="Pfam" id="PF09989"/>
    </source>
</evidence>
<name>A0A644TQW8_9ZZZZ</name>
<evidence type="ECO:0000256" key="3">
    <source>
        <dbReference type="ARBA" id="ARBA00023004"/>
    </source>
</evidence>
<dbReference type="CDD" id="cd24034">
    <property type="entry name" value="ASKHA_NBD_O66634-like_rpt1"/>
    <property type="match status" value="1"/>
</dbReference>
<organism evidence="8">
    <name type="scientific">bioreactor metagenome</name>
    <dbReference type="NCBI Taxonomy" id="1076179"/>
    <lineage>
        <taxon>unclassified sequences</taxon>
        <taxon>metagenomes</taxon>
        <taxon>ecological metagenomes</taxon>
    </lineage>
</organism>
<dbReference type="Pfam" id="PF09989">
    <property type="entry name" value="DUF2229"/>
    <property type="match status" value="1"/>
</dbReference>
<keyword evidence="3" id="KW-0408">Iron</keyword>
<feature type="domain" description="ATPase BadF/BadG/BcrA/BcrD type" evidence="6">
    <location>
        <begin position="7"/>
        <end position="255"/>
    </location>
</feature>
<dbReference type="EMBL" id="VSSQ01000046">
    <property type="protein sequence ID" value="MPL69333.1"/>
    <property type="molecule type" value="Genomic_DNA"/>
</dbReference>
<dbReference type="PANTHER" id="PTHR32329:SF4">
    <property type="entry name" value="ACTIVATOR OF 2-HYDROXYACYL-COA DEHYDRATASE"/>
    <property type="match status" value="1"/>
</dbReference>
<feature type="coiled-coil region" evidence="5">
    <location>
        <begin position="815"/>
        <end position="842"/>
    </location>
</feature>
<comment type="cofactor">
    <cofactor evidence="1">
        <name>[4Fe-4S] cluster</name>
        <dbReference type="ChEBI" id="CHEBI:49883"/>
    </cofactor>
</comment>
<comment type="caution">
    <text evidence="8">The sequence shown here is derived from an EMBL/GenBank/DDBJ whole genome shotgun (WGS) entry which is preliminary data.</text>
</comment>
<dbReference type="InterPro" id="IPR043129">
    <property type="entry name" value="ATPase_NBD"/>
</dbReference>
<dbReference type="InterPro" id="IPR018709">
    <property type="entry name" value="CoA_activase_DUF2229"/>
</dbReference>